<dbReference type="PANTHER" id="PTHR38134:SF2">
    <property type="entry name" value="GALACTOKINASE"/>
    <property type="match status" value="1"/>
</dbReference>
<dbReference type="InterPro" id="IPR053205">
    <property type="entry name" value="GHMP_kinase_L-arabinokinase"/>
</dbReference>
<dbReference type="SUPFAM" id="SSF53756">
    <property type="entry name" value="UDP-Glycosyltransferase/glycogen phosphorylase"/>
    <property type="match status" value="1"/>
</dbReference>
<gene>
    <name evidence="1" type="ORF">A3783_00165</name>
</gene>
<reference evidence="1 2" key="1">
    <citation type="submission" date="2016-03" db="EMBL/GenBank/DDBJ databases">
        <authorList>
            <person name="Cho S.-Y."/>
            <person name="Lim S."/>
            <person name="Kim H."/>
            <person name="Soh E.H."/>
            <person name="Moon J.S."/>
        </authorList>
    </citation>
    <scope>NUCLEOTIDE SEQUENCE [LARGE SCALE GENOMIC DNA]</scope>
    <source>
        <strain evidence="1 2">KCTC 3810</strain>
    </source>
</reference>
<protein>
    <recommendedName>
        <fullName evidence="3">Glycosyl transferase family 28 C-terminal domain-containing protein</fullName>
    </recommendedName>
</protein>
<keyword evidence="2" id="KW-1185">Reference proteome</keyword>
<evidence type="ECO:0000313" key="2">
    <source>
        <dbReference type="Proteomes" id="UP000078447"/>
    </source>
</evidence>
<dbReference type="EMBL" id="LVVL01000001">
    <property type="protein sequence ID" value="OAN14373.1"/>
    <property type="molecule type" value="Genomic_DNA"/>
</dbReference>
<evidence type="ECO:0008006" key="3">
    <source>
        <dbReference type="Google" id="ProtNLM"/>
    </source>
</evidence>
<dbReference type="Proteomes" id="UP000078447">
    <property type="component" value="Unassembled WGS sequence"/>
</dbReference>
<proteinExistence type="predicted"/>
<accession>A0ABX2V814</accession>
<dbReference type="PANTHER" id="PTHR38134">
    <property type="entry name" value="SLR1395 PROTEIN"/>
    <property type="match status" value="1"/>
</dbReference>
<name>A0ABX2V814_9BACL</name>
<organism evidence="1 2">
    <name type="scientific">Exiguobacterium undae</name>
    <dbReference type="NCBI Taxonomy" id="169177"/>
    <lineage>
        <taxon>Bacteria</taxon>
        <taxon>Bacillati</taxon>
        <taxon>Bacillota</taxon>
        <taxon>Bacilli</taxon>
        <taxon>Bacillales</taxon>
        <taxon>Bacillales Family XII. Incertae Sedis</taxon>
        <taxon>Exiguobacterium</taxon>
    </lineage>
</organism>
<sequence length="356" mass="41343">MYIAYYISDYGYGHATRSVAIIRELLKSNENLNLIICHSFAQKFLQESLRDSRVTFRTLETDIGYILNPQTLELDHLKIQDMYEEYLVHRKRKIKGERDFLTEKNIDYIISDIYSTAIEAAYDLNIPSIGISNFLWSDVYKNIISDSKLKVMQEAYAKMTYYLPLKGQINSKRYMNTFDFFSREINHSEVRKIKSKLNISLSDIVIFYGLGMKIDHSTQFDNDSSLWSTEGCKFIVSSHIDISHPNVFRIPNDYTETQNYIAASDFTITKPGWSTVSESINGSSNLLLIKRDSFIEDQNTIDALNGKANYHVISLEKLNHSKFKDTLLMKHHKKFKPTSSGMREIIKKLNDIMSNY</sequence>
<comment type="caution">
    <text evidence="1">The sequence shown here is derived from an EMBL/GenBank/DDBJ whole genome shotgun (WGS) entry which is preliminary data.</text>
</comment>
<evidence type="ECO:0000313" key="1">
    <source>
        <dbReference type="EMBL" id="OAN14373.1"/>
    </source>
</evidence>
<dbReference type="RefSeq" id="WP_028105622.1">
    <property type="nucleotide sequence ID" value="NZ_LVVL01000001.1"/>
</dbReference>